<evidence type="ECO:0000256" key="3">
    <source>
        <dbReference type="SAM" id="MobiDB-lite"/>
    </source>
</evidence>
<dbReference type="EMBL" id="JAGMUV010000004">
    <property type="protein sequence ID" value="KAH7161078.1"/>
    <property type="molecule type" value="Genomic_DNA"/>
</dbReference>
<accession>A0A9P9JD55</accession>
<dbReference type="SMART" id="SM00906">
    <property type="entry name" value="Fungal_trans"/>
    <property type="match status" value="1"/>
</dbReference>
<dbReference type="Pfam" id="PF04082">
    <property type="entry name" value="Fungal_trans"/>
    <property type="match status" value="1"/>
</dbReference>
<dbReference type="GO" id="GO:0006351">
    <property type="term" value="P:DNA-templated transcription"/>
    <property type="evidence" value="ECO:0007669"/>
    <property type="project" value="InterPro"/>
</dbReference>
<dbReference type="SUPFAM" id="SSF57701">
    <property type="entry name" value="Zn2/Cys6 DNA-binding domain"/>
    <property type="match status" value="1"/>
</dbReference>
<dbReference type="Gene3D" id="4.10.240.10">
    <property type="entry name" value="Zn(2)-C6 fungal-type DNA-binding domain"/>
    <property type="match status" value="1"/>
</dbReference>
<feature type="compositionally biased region" description="Polar residues" evidence="3">
    <location>
        <begin position="204"/>
        <end position="214"/>
    </location>
</feature>
<dbReference type="PANTHER" id="PTHR46910">
    <property type="entry name" value="TRANSCRIPTION FACTOR PDR1"/>
    <property type="match status" value="1"/>
</dbReference>
<evidence type="ECO:0000256" key="1">
    <source>
        <dbReference type="ARBA" id="ARBA00022723"/>
    </source>
</evidence>
<organism evidence="5 6">
    <name type="scientific">Dactylonectria macrodidyma</name>
    <dbReference type="NCBI Taxonomy" id="307937"/>
    <lineage>
        <taxon>Eukaryota</taxon>
        <taxon>Fungi</taxon>
        <taxon>Dikarya</taxon>
        <taxon>Ascomycota</taxon>
        <taxon>Pezizomycotina</taxon>
        <taxon>Sordariomycetes</taxon>
        <taxon>Hypocreomycetidae</taxon>
        <taxon>Hypocreales</taxon>
        <taxon>Nectriaceae</taxon>
        <taxon>Dactylonectria</taxon>
    </lineage>
</organism>
<feature type="domain" description="Zn(2)-C6 fungal-type" evidence="4">
    <location>
        <begin position="13"/>
        <end position="42"/>
    </location>
</feature>
<dbReference type="SMART" id="SM00066">
    <property type="entry name" value="GAL4"/>
    <property type="match status" value="1"/>
</dbReference>
<dbReference type="AlphaFoldDB" id="A0A9P9JD55"/>
<proteinExistence type="predicted"/>
<dbReference type="InterPro" id="IPR050987">
    <property type="entry name" value="AtrR-like"/>
</dbReference>
<dbReference type="PROSITE" id="PS50048">
    <property type="entry name" value="ZN2_CY6_FUNGAL_2"/>
    <property type="match status" value="1"/>
</dbReference>
<dbReference type="InterPro" id="IPR001138">
    <property type="entry name" value="Zn2Cys6_DnaBD"/>
</dbReference>
<dbReference type="GO" id="GO:0003677">
    <property type="term" value="F:DNA binding"/>
    <property type="evidence" value="ECO:0007669"/>
    <property type="project" value="InterPro"/>
</dbReference>
<reference evidence="5" key="1">
    <citation type="journal article" date="2021" name="Nat. Commun.">
        <title>Genetic determinants of endophytism in the Arabidopsis root mycobiome.</title>
        <authorList>
            <person name="Mesny F."/>
            <person name="Miyauchi S."/>
            <person name="Thiergart T."/>
            <person name="Pickel B."/>
            <person name="Atanasova L."/>
            <person name="Karlsson M."/>
            <person name="Huettel B."/>
            <person name="Barry K.W."/>
            <person name="Haridas S."/>
            <person name="Chen C."/>
            <person name="Bauer D."/>
            <person name="Andreopoulos W."/>
            <person name="Pangilinan J."/>
            <person name="LaButti K."/>
            <person name="Riley R."/>
            <person name="Lipzen A."/>
            <person name="Clum A."/>
            <person name="Drula E."/>
            <person name="Henrissat B."/>
            <person name="Kohler A."/>
            <person name="Grigoriev I.V."/>
            <person name="Martin F.M."/>
            <person name="Hacquard S."/>
        </authorList>
    </citation>
    <scope>NUCLEOTIDE SEQUENCE</scope>
    <source>
        <strain evidence="5">MPI-CAGE-AT-0147</strain>
    </source>
</reference>
<dbReference type="PROSITE" id="PS00463">
    <property type="entry name" value="ZN2_CY6_FUNGAL_1"/>
    <property type="match status" value="1"/>
</dbReference>
<name>A0A9P9JD55_9HYPO</name>
<evidence type="ECO:0000259" key="4">
    <source>
        <dbReference type="PROSITE" id="PS50048"/>
    </source>
</evidence>
<dbReference type="OrthoDB" id="39175at2759"/>
<dbReference type="InterPro" id="IPR007219">
    <property type="entry name" value="XnlR_reg_dom"/>
</dbReference>
<sequence length="768" mass="85285">MSTQRESTKCPLACEYCRIKKAKCSGTHPCGNCTDHNEPCVFPERRRRSRKRKEREQDMEDRLARMEVLLRTATQPSLAEGRSEPSDSIVESISVACQEQWSQSPGLQPGSVPSEDPEGLNSPPGPLQDDEFQAILPSPCQDIALVFSTTAGFSPMIDPRLELSEPISTAIPKAPLVNEGSAQGQLHMPVSPPSTAVPDDCGPDTTTEQENSDPQGCPSYLSICTFPAAEWISRQVGNPEFLTSARRLSKEVMKGERLERVISPERAPEPDRETALKWTKAYFDNCLDSVFEITDRHEFERRLSAHFKGDQNSTSNKSWYALRNIIYASGCRYSLSEASNPAAFTESRAQSWKYFENALSVHTDLLYVHTDLTSIQALVIMAFHAEALGTPALEYMLVSSATRLAQSKGLHLAPPPSLRASSEEALARQSLWWTLYSYEKHLAYRSGRPSAIDDDYISCPIPTTLKRGSNVSLEFVSKTIAIAQISSAVAKRLHTAKAMQQPPEVLLETVQDLDSQLKSWRECLGPLFRARAPFKTHGLPPGTQVYHILYLHCTYYALVIAVHGMFCYPWNRPDLQASTNPEIHAQIRRSTEAVADASRQIILAAQRLEITATVPVWMTFYFPLVGLINMFICVLKNPLGSSTASDLSLMDIIVGHFGYLEFISSSEMEFPFPREIASYARNLVKQARGGTADDLREPPATKFHDGQSNPAPTVHTSEMPPLDVVLGLEDWCTFFPAFPQMGPLPFTGIFESGENQGLGTDPLNFSQL</sequence>
<protein>
    <submittedName>
        <fullName evidence="5">Fungal-specific transcription factor domain-containing protein</fullName>
    </submittedName>
</protein>
<dbReference type="GO" id="GO:0008270">
    <property type="term" value="F:zinc ion binding"/>
    <property type="evidence" value="ECO:0007669"/>
    <property type="project" value="InterPro"/>
</dbReference>
<comment type="caution">
    <text evidence="5">The sequence shown here is derived from an EMBL/GenBank/DDBJ whole genome shotgun (WGS) entry which is preliminary data.</text>
</comment>
<feature type="compositionally biased region" description="Basic and acidic residues" evidence="3">
    <location>
        <begin position="691"/>
        <end position="705"/>
    </location>
</feature>
<feature type="compositionally biased region" description="Polar residues" evidence="3">
    <location>
        <begin position="706"/>
        <end position="716"/>
    </location>
</feature>
<feature type="region of interest" description="Disordered" evidence="3">
    <location>
        <begin position="180"/>
        <end position="216"/>
    </location>
</feature>
<dbReference type="PANTHER" id="PTHR46910:SF25">
    <property type="entry name" value="ABC-TRANSPORTER-REGULATING TRANSCRIPTION FACTOR"/>
    <property type="match status" value="1"/>
</dbReference>
<dbReference type="CDD" id="cd12148">
    <property type="entry name" value="fungal_TF_MHR"/>
    <property type="match status" value="1"/>
</dbReference>
<keyword evidence="6" id="KW-1185">Reference proteome</keyword>
<evidence type="ECO:0000256" key="2">
    <source>
        <dbReference type="ARBA" id="ARBA00023242"/>
    </source>
</evidence>
<keyword evidence="1" id="KW-0479">Metal-binding</keyword>
<dbReference type="CDD" id="cd00067">
    <property type="entry name" value="GAL4"/>
    <property type="match status" value="1"/>
</dbReference>
<feature type="region of interest" description="Disordered" evidence="3">
    <location>
        <begin position="100"/>
        <end position="131"/>
    </location>
</feature>
<feature type="region of interest" description="Disordered" evidence="3">
    <location>
        <begin position="690"/>
        <end position="716"/>
    </location>
</feature>
<gene>
    <name evidence="5" type="ORF">EDB81DRAFT_879413</name>
</gene>
<keyword evidence="2" id="KW-0539">Nucleus</keyword>
<dbReference type="InterPro" id="IPR036864">
    <property type="entry name" value="Zn2-C6_fun-type_DNA-bd_sf"/>
</dbReference>
<dbReference type="Pfam" id="PF00172">
    <property type="entry name" value="Zn_clus"/>
    <property type="match status" value="1"/>
</dbReference>
<dbReference type="Proteomes" id="UP000738349">
    <property type="component" value="Unassembled WGS sequence"/>
</dbReference>
<dbReference type="GO" id="GO:0000981">
    <property type="term" value="F:DNA-binding transcription factor activity, RNA polymerase II-specific"/>
    <property type="evidence" value="ECO:0007669"/>
    <property type="project" value="InterPro"/>
</dbReference>
<evidence type="ECO:0000313" key="6">
    <source>
        <dbReference type="Proteomes" id="UP000738349"/>
    </source>
</evidence>
<evidence type="ECO:0000313" key="5">
    <source>
        <dbReference type="EMBL" id="KAH7161078.1"/>
    </source>
</evidence>